<proteinExistence type="predicted"/>
<dbReference type="EMBL" id="KZ992720">
    <property type="protein sequence ID" value="RKP07435.1"/>
    <property type="molecule type" value="Genomic_DNA"/>
</dbReference>
<evidence type="ECO:0000313" key="2">
    <source>
        <dbReference type="Proteomes" id="UP000271241"/>
    </source>
</evidence>
<dbReference type="Proteomes" id="UP000271241">
    <property type="component" value="Unassembled WGS sequence"/>
</dbReference>
<keyword evidence="1" id="KW-0489">Methyltransferase</keyword>
<dbReference type="InterPro" id="IPR029063">
    <property type="entry name" value="SAM-dependent_MTases_sf"/>
</dbReference>
<dbReference type="SUPFAM" id="SSF53335">
    <property type="entry name" value="S-adenosyl-L-methionine-dependent methyltransferases"/>
    <property type="match status" value="1"/>
</dbReference>
<accession>A0A4P9XND9</accession>
<dbReference type="CDD" id="cd02440">
    <property type="entry name" value="AdoMet_MTases"/>
    <property type="match status" value="1"/>
</dbReference>
<dbReference type="GO" id="GO:0008168">
    <property type="term" value="F:methyltransferase activity"/>
    <property type="evidence" value="ECO:0007669"/>
    <property type="project" value="UniProtKB-KW"/>
</dbReference>
<dbReference type="PANTHER" id="PTHR43591:SF24">
    <property type="entry name" value="2-METHOXY-6-POLYPRENYL-1,4-BENZOQUINOL METHYLASE, MITOCHONDRIAL"/>
    <property type="match status" value="1"/>
</dbReference>
<evidence type="ECO:0000313" key="1">
    <source>
        <dbReference type="EMBL" id="RKP07435.1"/>
    </source>
</evidence>
<dbReference type="STRING" id="78915.A0A4P9XND9"/>
<dbReference type="OrthoDB" id="2013972at2759"/>
<dbReference type="Gene3D" id="3.40.50.150">
    <property type="entry name" value="Vaccinia Virus protein VP39"/>
    <property type="match status" value="1"/>
</dbReference>
<sequence>MSTWQLAFSTHRRKATREPEFSWLDGRGHVRVQDVPSVLPSDLLDVDRMDLMHYASKSVTPAIYSGDLPNPSRILDIGVGSGAWLRDMSALFPDCDCVGMDINNLLGPDVLSSRISYKEGDILQGLPFPDKHFDFIHQRFMVTFIPAKSWHKVARDVYRACRPGGLANFSDLDFRGMRTGPIFQQLLGAMWTGANAGGADPGLAFGLESTLQNAGFVNVRLHTYDFPVGDWGGPIGSLTRLALERTMQAIRPAVVKLGLYTEAQFDQLIAGLPEELNKCRTCMSLCAHEAWRPA</sequence>
<dbReference type="PANTHER" id="PTHR43591">
    <property type="entry name" value="METHYLTRANSFERASE"/>
    <property type="match status" value="1"/>
</dbReference>
<reference evidence="2" key="1">
    <citation type="journal article" date="2018" name="Nat. Microbiol.">
        <title>Leveraging single-cell genomics to expand the fungal tree of life.</title>
        <authorList>
            <person name="Ahrendt S.R."/>
            <person name="Quandt C.A."/>
            <person name="Ciobanu D."/>
            <person name="Clum A."/>
            <person name="Salamov A."/>
            <person name="Andreopoulos B."/>
            <person name="Cheng J.F."/>
            <person name="Woyke T."/>
            <person name="Pelin A."/>
            <person name="Henrissat B."/>
            <person name="Reynolds N.K."/>
            <person name="Benny G.L."/>
            <person name="Smith M.E."/>
            <person name="James T.Y."/>
            <person name="Grigoriev I.V."/>
        </authorList>
    </citation>
    <scope>NUCLEOTIDE SEQUENCE [LARGE SCALE GENOMIC DNA]</scope>
    <source>
        <strain evidence="2">RSA 1356</strain>
    </source>
</reference>
<protein>
    <submittedName>
        <fullName evidence="1">S-adenosyl-L-methionine-dependent methyltransferase</fullName>
    </submittedName>
</protein>
<dbReference type="AlphaFoldDB" id="A0A4P9XND9"/>
<dbReference type="Pfam" id="PF13489">
    <property type="entry name" value="Methyltransf_23"/>
    <property type="match status" value="1"/>
</dbReference>
<dbReference type="GO" id="GO:0032259">
    <property type="term" value="P:methylation"/>
    <property type="evidence" value="ECO:0007669"/>
    <property type="project" value="UniProtKB-KW"/>
</dbReference>
<name>A0A4P9XND9_9FUNG</name>
<keyword evidence="1" id="KW-0808">Transferase</keyword>
<organism evidence="1 2">
    <name type="scientific">Thamnocephalis sphaerospora</name>
    <dbReference type="NCBI Taxonomy" id="78915"/>
    <lineage>
        <taxon>Eukaryota</taxon>
        <taxon>Fungi</taxon>
        <taxon>Fungi incertae sedis</taxon>
        <taxon>Zoopagomycota</taxon>
        <taxon>Zoopagomycotina</taxon>
        <taxon>Zoopagomycetes</taxon>
        <taxon>Zoopagales</taxon>
        <taxon>Sigmoideomycetaceae</taxon>
        <taxon>Thamnocephalis</taxon>
    </lineage>
</organism>
<gene>
    <name evidence="1" type="ORF">THASP1DRAFT_17063</name>
</gene>
<keyword evidence="2" id="KW-1185">Reference proteome</keyword>